<evidence type="ECO:0000313" key="2">
    <source>
        <dbReference type="EMBL" id="ORY31903.1"/>
    </source>
</evidence>
<dbReference type="Proteomes" id="UP000193920">
    <property type="component" value="Unassembled WGS sequence"/>
</dbReference>
<keyword evidence="3" id="KW-1185">Reference proteome</keyword>
<evidence type="ECO:0000313" key="3">
    <source>
        <dbReference type="Proteomes" id="UP000193920"/>
    </source>
</evidence>
<accession>A0A1Y2BAR4</accession>
<name>A0A1Y2BAR4_9FUNG</name>
<organism evidence="2 3">
    <name type="scientific">Neocallimastix californiae</name>
    <dbReference type="NCBI Taxonomy" id="1754190"/>
    <lineage>
        <taxon>Eukaryota</taxon>
        <taxon>Fungi</taxon>
        <taxon>Fungi incertae sedis</taxon>
        <taxon>Chytridiomycota</taxon>
        <taxon>Chytridiomycota incertae sedis</taxon>
        <taxon>Neocallimastigomycetes</taxon>
        <taxon>Neocallimastigales</taxon>
        <taxon>Neocallimastigaceae</taxon>
        <taxon>Neocallimastix</taxon>
    </lineage>
</organism>
<comment type="caution">
    <text evidence="2">The sequence shown here is derived from an EMBL/GenBank/DDBJ whole genome shotgun (WGS) entry which is preliminary data.</text>
</comment>
<dbReference type="EMBL" id="MCOG01000167">
    <property type="protein sequence ID" value="ORY31903.1"/>
    <property type="molecule type" value="Genomic_DNA"/>
</dbReference>
<dbReference type="AlphaFoldDB" id="A0A1Y2BAR4"/>
<evidence type="ECO:0008006" key="4">
    <source>
        <dbReference type="Google" id="ProtNLM"/>
    </source>
</evidence>
<protein>
    <recommendedName>
        <fullName evidence="4">F-box domain-containing protein</fullName>
    </recommendedName>
</protein>
<proteinExistence type="predicted"/>
<feature type="region of interest" description="Disordered" evidence="1">
    <location>
        <begin position="399"/>
        <end position="431"/>
    </location>
</feature>
<reference evidence="2 3" key="1">
    <citation type="submission" date="2016-08" db="EMBL/GenBank/DDBJ databases">
        <title>A Parts List for Fungal Cellulosomes Revealed by Comparative Genomics.</title>
        <authorList>
            <consortium name="DOE Joint Genome Institute"/>
            <person name="Haitjema C.H."/>
            <person name="Gilmore S.P."/>
            <person name="Henske J.K."/>
            <person name="Solomon K.V."/>
            <person name="De Groot R."/>
            <person name="Kuo A."/>
            <person name="Mondo S.J."/>
            <person name="Salamov A.A."/>
            <person name="Labutti K."/>
            <person name="Zhao Z."/>
            <person name="Chiniquy J."/>
            <person name="Barry K."/>
            <person name="Brewer H.M."/>
            <person name="Purvine S.O."/>
            <person name="Wright A.T."/>
            <person name="Boxma B."/>
            <person name="Van Alen T."/>
            <person name="Hackstein J.H."/>
            <person name="Baker S.E."/>
            <person name="Grigoriev I.V."/>
            <person name="O'Malley M.A."/>
        </authorList>
    </citation>
    <scope>NUCLEOTIDE SEQUENCE [LARGE SCALE GENOMIC DNA]</scope>
    <source>
        <strain evidence="2 3">G1</strain>
    </source>
</reference>
<sequence length="585" mass="69933">MVKIFEPDYKHYKIPHEYLTYKNWKEDPNYLFDDSDEIILKRAEKDFILWKNHINELAFYNIFKWSDKKRIIPYQYSIFKKVSLDLWDRILSNLAFEDIKRFSLTSHYANEIVHLYCRQKYQRIIYSKRPAILYNISKANLVHSSYHTGLNLNSIKSTEFDIFEIFQSCLNNNSIYYIDLFEKFSCKKNLSTSFSNLLMNNYQHRSSDNVQYLNKSTYPNFYQTNQFSKFYGDILKESIRELLAFYNNDDDRNNIYNTIHFLINMSKDEGAKDNVHMNFNTTENILTMEIEKEDEINPETIEMPLPNSEDIVIPKIFRTFNLLIQNSCPFVNEGFIYQMFIPSQFCPTSDISFHALHDENYFKLILQLKYKKEAINWFEWLPFMGIHEQREREHQNVVNRNENQENQENQENNENPDQEMPNPNQAMGQQLNLNGNDAFNMAAINAIREEDLEREREIARTTRNSVLYININCKSRFFGSIGHLYKGRFEILTHSISEFIKTRALWNFMRCCGGKHEMLRNYLWPMLAEKEGCLYGFRRREVLSGACRGSLDDLAFSITNISYTSFIEFYRMLFDLKSLDYEILD</sequence>
<evidence type="ECO:0000256" key="1">
    <source>
        <dbReference type="SAM" id="MobiDB-lite"/>
    </source>
</evidence>
<gene>
    <name evidence="2" type="ORF">LY90DRAFT_673613</name>
</gene>
<feature type="compositionally biased region" description="Low complexity" evidence="1">
    <location>
        <begin position="399"/>
        <end position="425"/>
    </location>
</feature>